<evidence type="ECO:0000313" key="1">
    <source>
        <dbReference type="Proteomes" id="UP000790787"/>
    </source>
</evidence>
<sequence length="391" mass="45138">MKLDMQKAYDSIEWPFMEQVLNALAFPDKFVKWVMTCMETVTYTVMINGNLTKPFEAKKGLRQGDPMSPFLFVLAMEYLTRSLKTLNQIPDFNYHPKGDIGSIKLLFQCFMEFSNASGLMINKHKISIFFGGVSQADQEEILELLGIQKGELPTYWAQVFVLPKKITKLIEAMCRSFLWTGEGSISKKALLAWEKVCLPKSAGGFNIMNIAVWNKAAICKLRGRFGKVSWRRIVFHNTGCPQWTFILTVAAHGKLYTKDRLHKWGLQVDQKCVLCNQDNETIHHLFFECTYAKALWSALLPWQIIRRPVAGWDEELQWAEKKTKRNTAATELYKMAVAATVYHVWQERNTRIFQAKVTGWEAVSKKIIQEIHCRSTKHTAGILHRLDWYPV</sequence>
<proteinExistence type="predicted"/>
<dbReference type="RefSeq" id="XP_075085145.1">
    <property type="nucleotide sequence ID" value="XM_075229044.1"/>
</dbReference>
<keyword evidence="1" id="KW-1185">Reference proteome</keyword>
<evidence type="ECO:0000313" key="2">
    <source>
        <dbReference type="RefSeq" id="XP_075085145.1"/>
    </source>
</evidence>
<accession>A0AC58SJJ6</accession>
<gene>
    <name evidence="2" type="primary">LOC142168364</name>
</gene>
<organism evidence="1 2">
    <name type="scientific">Nicotiana tabacum</name>
    <name type="common">Common tobacco</name>
    <dbReference type="NCBI Taxonomy" id="4097"/>
    <lineage>
        <taxon>Eukaryota</taxon>
        <taxon>Viridiplantae</taxon>
        <taxon>Streptophyta</taxon>
        <taxon>Embryophyta</taxon>
        <taxon>Tracheophyta</taxon>
        <taxon>Spermatophyta</taxon>
        <taxon>Magnoliopsida</taxon>
        <taxon>eudicotyledons</taxon>
        <taxon>Gunneridae</taxon>
        <taxon>Pentapetalae</taxon>
        <taxon>asterids</taxon>
        <taxon>lamiids</taxon>
        <taxon>Solanales</taxon>
        <taxon>Solanaceae</taxon>
        <taxon>Nicotianoideae</taxon>
        <taxon>Nicotianeae</taxon>
        <taxon>Nicotiana</taxon>
    </lineage>
</organism>
<dbReference type="Proteomes" id="UP000790787">
    <property type="component" value="Chromosome 13"/>
</dbReference>
<name>A0AC58SJJ6_TOBAC</name>
<protein>
    <submittedName>
        <fullName evidence="2">Uncharacterized protein LOC142168364</fullName>
    </submittedName>
</protein>
<reference evidence="2" key="2">
    <citation type="submission" date="2025-08" db="UniProtKB">
        <authorList>
            <consortium name="RefSeq"/>
        </authorList>
    </citation>
    <scope>IDENTIFICATION</scope>
    <source>
        <tissue evidence="2">Leaf</tissue>
    </source>
</reference>
<reference evidence="1" key="1">
    <citation type="journal article" date="2014" name="Nat. Commun.">
        <title>The tobacco genome sequence and its comparison with those of tomato and potato.</title>
        <authorList>
            <person name="Sierro N."/>
            <person name="Battey J.N."/>
            <person name="Ouadi S."/>
            <person name="Bakaher N."/>
            <person name="Bovet L."/>
            <person name="Willig A."/>
            <person name="Goepfert S."/>
            <person name="Peitsch M.C."/>
            <person name="Ivanov N.V."/>
        </authorList>
    </citation>
    <scope>NUCLEOTIDE SEQUENCE [LARGE SCALE GENOMIC DNA]</scope>
</reference>